<accession>A0A2J7PV12</accession>
<comment type="caution">
    <text evidence="2">The sequence shown here is derived from an EMBL/GenBank/DDBJ whole genome shotgun (WGS) entry which is preliminary data.</text>
</comment>
<feature type="signal peptide" evidence="1">
    <location>
        <begin position="1"/>
        <end position="19"/>
    </location>
</feature>
<sequence>MFARSQNRLLVVLFAAVRSQYFVVDNVCVSLFATVWSKNLDSAASVFPPSTLTPTLDFDIWGEIYGDLISWCPEPLQDTSCTMVGDRKGSNCIVQDDELNTPETGVEPEFDFTSLLGVMETSTLFLSEGEESVNYKERETAMLTEILASSLPSMNSKPSVLMNVTNEVTAGDVHVLGPQSAVKEGTDKISNTPVILNLYLSKMNHLTWFPTFLTTYHTAYQCGVCC</sequence>
<evidence type="ECO:0000313" key="3">
    <source>
        <dbReference type="Proteomes" id="UP000235965"/>
    </source>
</evidence>
<evidence type="ECO:0000256" key="1">
    <source>
        <dbReference type="SAM" id="SignalP"/>
    </source>
</evidence>
<name>A0A2J7PV12_9NEOP</name>
<proteinExistence type="predicted"/>
<feature type="chain" id="PRO_5014347430" evidence="1">
    <location>
        <begin position="20"/>
        <end position="226"/>
    </location>
</feature>
<organism evidence="2 3">
    <name type="scientific">Cryptotermes secundus</name>
    <dbReference type="NCBI Taxonomy" id="105785"/>
    <lineage>
        <taxon>Eukaryota</taxon>
        <taxon>Metazoa</taxon>
        <taxon>Ecdysozoa</taxon>
        <taxon>Arthropoda</taxon>
        <taxon>Hexapoda</taxon>
        <taxon>Insecta</taxon>
        <taxon>Pterygota</taxon>
        <taxon>Neoptera</taxon>
        <taxon>Polyneoptera</taxon>
        <taxon>Dictyoptera</taxon>
        <taxon>Blattodea</taxon>
        <taxon>Blattoidea</taxon>
        <taxon>Termitoidae</taxon>
        <taxon>Kalotermitidae</taxon>
        <taxon>Cryptotermitinae</taxon>
        <taxon>Cryptotermes</taxon>
    </lineage>
</organism>
<dbReference type="EMBL" id="NEVH01021001">
    <property type="protein sequence ID" value="PNF20175.1"/>
    <property type="molecule type" value="Genomic_DNA"/>
</dbReference>
<gene>
    <name evidence="2" type="ORF">B7P43_G17214</name>
</gene>
<keyword evidence="1" id="KW-0732">Signal</keyword>
<dbReference type="Proteomes" id="UP000235965">
    <property type="component" value="Unassembled WGS sequence"/>
</dbReference>
<reference evidence="2 3" key="1">
    <citation type="submission" date="2017-12" db="EMBL/GenBank/DDBJ databases">
        <title>Hemimetabolous genomes reveal molecular basis of termite eusociality.</title>
        <authorList>
            <person name="Harrison M.C."/>
            <person name="Jongepier E."/>
            <person name="Robertson H.M."/>
            <person name="Arning N."/>
            <person name="Bitard-Feildel T."/>
            <person name="Chao H."/>
            <person name="Childers C.P."/>
            <person name="Dinh H."/>
            <person name="Doddapaneni H."/>
            <person name="Dugan S."/>
            <person name="Gowin J."/>
            <person name="Greiner C."/>
            <person name="Han Y."/>
            <person name="Hu H."/>
            <person name="Hughes D.S.T."/>
            <person name="Huylmans A.-K."/>
            <person name="Kemena C."/>
            <person name="Kremer L.P.M."/>
            <person name="Lee S.L."/>
            <person name="Lopez-Ezquerra A."/>
            <person name="Mallet L."/>
            <person name="Monroy-Kuhn J.M."/>
            <person name="Moser A."/>
            <person name="Murali S.C."/>
            <person name="Muzny D.M."/>
            <person name="Otani S."/>
            <person name="Piulachs M.-D."/>
            <person name="Poelchau M."/>
            <person name="Qu J."/>
            <person name="Schaub F."/>
            <person name="Wada-Katsumata A."/>
            <person name="Worley K.C."/>
            <person name="Xie Q."/>
            <person name="Ylla G."/>
            <person name="Poulsen M."/>
            <person name="Gibbs R.A."/>
            <person name="Schal C."/>
            <person name="Richards S."/>
            <person name="Belles X."/>
            <person name="Korb J."/>
            <person name="Bornberg-Bauer E."/>
        </authorList>
    </citation>
    <scope>NUCLEOTIDE SEQUENCE [LARGE SCALE GENOMIC DNA]</scope>
    <source>
        <tissue evidence="2">Whole body</tissue>
    </source>
</reference>
<protein>
    <submittedName>
        <fullName evidence="2">Uncharacterized protein</fullName>
    </submittedName>
</protein>
<dbReference type="AlphaFoldDB" id="A0A2J7PV12"/>
<keyword evidence="3" id="KW-1185">Reference proteome</keyword>
<evidence type="ECO:0000313" key="2">
    <source>
        <dbReference type="EMBL" id="PNF20175.1"/>
    </source>
</evidence>